<feature type="domain" description="SRR1-like" evidence="2">
    <location>
        <begin position="155"/>
        <end position="313"/>
    </location>
</feature>
<evidence type="ECO:0000313" key="3">
    <source>
        <dbReference type="Proteomes" id="UP000515154"/>
    </source>
</evidence>
<dbReference type="Pfam" id="PF07985">
    <property type="entry name" value="SRR1"/>
    <property type="match status" value="1"/>
</dbReference>
<evidence type="ECO:0000313" key="4">
    <source>
        <dbReference type="RefSeq" id="XP_029637874.1"/>
    </source>
</evidence>
<accession>A0A6P7SHJ0</accession>
<dbReference type="RefSeq" id="XP_029637874.1">
    <property type="nucleotide sequence ID" value="XM_029782014.2"/>
</dbReference>
<proteinExistence type="inferred from homology"/>
<dbReference type="PANTHER" id="PTHR28626">
    <property type="entry name" value="SRR1-LIKE PROTEIN"/>
    <property type="match status" value="1"/>
</dbReference>
<gene>
    <name evidence="4" type="primary">LOC115213093</name>
</gene>
<dbReference type="GO" id="GO:0005634">
    <property type="term" value="C:nucleus"/>
    <property type="evidence" value="ECO:0007669"/>
    <property type="project" value="TreeGrafter"/>
</dbReference>
<sequence>MTDDFQLVVRPKRRQKFRKAKQFKDGIISFGSSLTPESQESKQSILQKLQKCRNEIELSDFYTKFQEILVKKISECFLSCHYEELMTATDCGVSNETFGEISPEHNTSLEETFKHLLSLQDDTSSLGHQGLPKDESSSQLKMEECITQLAQLKLELVAYGVGHFAECKIAQYQLALMMAICDQFKLSLYQCYTYDPVWSDIEKSVIHSIGVSLVSKNEEGKRSCLSNKLTLFLMPHCGTALYNNLLWANWNPSQLRNLIIIGNSFQNLVDRHSDKDLQEKAAYIYKIYPATEEIALSNTFVYSDIFNDTSIHCFPMKNLKKLPEDLWLDRSEPNYNLSDIEIIVNK</sequence>
<dbReference type="InterPro" id="IPR012942">
    <property type="entry name" value="SRR1-like"/>
</dbReference>
<keyword evidence="3" id="KW-1185">Reference proteome</keyword>
<dbReference type="GO" id="GO:0005737">
    <property type="term" value="C:cytoplasm"/>
    <property type="evidence" value="ECO:0007669"/>
    <property type="project" value="TreeGrafter"/>
</dbReference>
<dbReference type="KEGG" id="osn:115213093"/>
<evidence type="ECO:0000256" key="1">
    <source>
        <dbReference type="ARBA" id="ARBA00009856"/>
    </source>
</evidence>
<name>A0A6P7SHJ0_9MOLL</name>
<dbReference type="AlphaFoldDB" id="A0A6P7SHJ0"/>
<dbReference type="InterPro" id="IPR040044">
    <property type="entry name" value="SRR1L"/>
</dbReference>
<comment type="similarity">
    <text evidence="1">Belongs to the SRR1 family.</text>
</comment>
<dbReference type="Proteomes" id="UP000515154">
    <property type="component" value="Linkage group LG6"/>
</dbReference>
<protein>
    <submittedName>
        <fullName evidence="4">SRR1-like protein isoform X1</fullName>
    </submittedName>
</protein>
<dbReference type="PANTHER" id="PTHR28626:SF3">
    <property type="entry name" value="SRR1-LIKE PROTEIN"/>
    <property type="match status" value="1"/>
</dbReference>
<organism evidence="3 4">
    <name type="scientific">Octopus sinensis</name>
    <name type="common">East Asian common octopus</name>
    <dbReference type="NCBI Taxonomy" id="2607531"/>
    <lineage>
        <taxon>Eukaryota</taxon>
        <taxon>Metazoa</taxon>
        <taxon>Spiralia</taxon>
        <taxon>Lophotrochozoa</taxon>
        <taxon>Mollusca</taxon>
        <taxon>Cephalopoda</taxon>
        <taxon>Coleoidea</taxon>
        <taxon>Octopodiformes</taxon>
        <taxon>Octopoda</taxon>
        <taxon>Incirrata</taxon>
        <taxon>Octopodidae</taxon>
        <taxon>Octopus</taxon>
    </lineage>
</organism>
<reference evidence="4" key="1">
    <citation type="submission" date="2025-08" db="UniProtKB">
        <authorList>
            <consortium name="RefSeq"/>
        </authorList>
    </citation>
    <scope>IDENTIFICATION</scope>
</reference>
<evidence type="ECO:0000259" key="2">
    <source>
        <dbReference type="Pfam" id="PF07985"/>
    </source>
</evidence>